<sequence>MNAFGKQHELPFRVAAAEIVGEQALHQHLEYCAGFFDGDGCATAERQGGRCKLLVGQTASSGEALIMFARLFGGAVYATARGKGLRRPMVLWQLTGQPCSVAASILARHPSLKRRQLQLLAAWPRVPLRTVAVQQLQELNKSSPEPEDILCTWSYLAGFFDAEGCISVPAAGKCRVILSIGQKQKSALVSIQSFLDKEFPEYPSHLRHDGKMWSLTCEQTDFSRRVLRHLMLSGLLVKRNSAEAALSLHSSNHPTVRAKLAVFNGNQSKSKRLDESGCSRARQISAAQASLGYFRSVGRSERVELLQTRIKQMKDCHNILNTEAQLSNLRRTIRSMLGTGCVAT</sequence>
<evidence type="ECO:0000313" key="2">
    <source>
        <dbReference type="Proteomes" id="UP000654075"/>
    </source>
</evidence>
<dbReference type="AlphaFoldDB" id="A0A813EQG4"/>
<dbReference type="SUPFAM" id="SSF55608">
    <property type="entry name" value="Homing endonucleases"/>
    <property type="match status" value="1"/>
</dbReference>
<accession>A0A813EQG4</accession>
<gene>
    <name evidence="1" type="ORF">PGLA1383_LOCUS21601</name>
</gene>
<dbReference type="InterPro" id="IPR027434">
    <property type="entry name" value="Homing_endonucl"/>
</dbReference>
<keyword evidence="2" id="KW-1185">Reference proteome</keyword>
<reference evidence="1" key="1">
    <citation type="submission" date="2021-02" db="EMBL/GenBank/DDBJ databases">
        <authorList>
            <person name="Dougan E. K."/>
            <person name="Rhodes N."/>
            <person name="Thang M."/>
            <person name="Chan C."/>
        </authorList>
    </citation>
    <scope>NUCLEOTIDE SEQUENCE</scope>
</reference>
<dbReference type="Gene3D" id="3.10.28.10">
    <property type="entry name" value="Homing endonucleases"/>
    <property type="match status" value="1"/>
</dbReference>
<evidence type="ECO:0000313" key="1">
    <source>
        <dbReference type="EMBL" id="CAE8603390.1"/>
    </source>
</evidence>
<evidence type="ECO:0008006" key="3">
    <source>
        <dbReference type="Google" id="ProtNLM"/>
    </source>
</evidence>
<proteinExistence type="predicted"/>
<comment type="caution">
    <text evidence="1">The sequence shown here is derived from an EMBL/GenBank/DDBJ whole genome shotgun (WGS) entry which is preliminary data.</text>
</comment>
<dbReference type="Proteomes" id="UP000654075">
    <property type="component" value="Unassembled WGS sequence"/>
</dbReference>
<name>A0A813EQG4_POLGL</name>
<protein>
    <recommendedName>
        <fullName evidence="3">LAGLIDADG endonuclease</fullName>
    </recommendedName>
</protein>
<organism evidence="1 2">
    <name type="scientific">Polarella glacialis</name>
    <name type="common">Dinoflagellate</name>
    <dbReference type="NCBI Taxonomy" id="89957"/>
    <lineage>
        <taxon>Eukaryota</taxon>
        <taxon>Sar</taxon>
        <taxon>Alveolata</taxon>
        <taxon>Dinophyceae</taxon>
        <taxon>Suessiales</taxon>
        <taxon>Suessiaceae</taxon>
        <taxon>Polarella</taxon>
    </lineage>
</organism>
<dbReference type="EMBL" id="CAJNNV010015347">
    <property type="protein sequence ID" value="CAE8603390.1"/>
    <property type="molecule type" value="Genomic_DNA"/>
</dbReference>